<dbReference type="AlphaFoldDB" id="A0A3G2QYC5"/>
<dbReference type="EMBL" id="MH795128">
    <property type="protein sequence ID" value="AYO28084.1"/>
    <property type="molecule type" value="Genomic_DNA"/>
</dbReference>
<keyword evidence="1" id="KW-1133">Transmembrane helix</keyword>
<geneLocation type="plastid" evidence="2"/>
<sequence>MTTAESIIEFFKTPEINQFLQNKFVFYFIHFSAITLLNLISYSYIGVKFYKVLCYSKMTFDWLPMINPYIWPFSFFSVLTTPYFQLWRKILPAIHFENSSMDISGILALEALNSLIYFCVRFTNFLILILVEIEDTIHLS</sequence>
<gene>
    <name evidence="2" type="primary">ycf19</name>
</gene>
<accession>A0A3G2QYC5</accession>
<keyword evidence="2" id="KW-0934">Plastid</keyword>
<protein>
    <submittedName>
        <fullName evidence="2">Photosystem I assembly protein Ycf19</fullName>
    </submittedName>
</protein>
<evidence type="ECO:0000256" key="1">
    <source>
        <dbReference type="SAM" id="Phobius"/>
    </source>
</evidence>
<reference evidence="2" key="1">
    <citation type="submission" date="2018-08" db="EMBL/GenBank/DDBJ databases">
        <title>Comparative Plastid Genomics of Synurophyceae: Evolutionary Evidence of Lateral Gene Transfer and Inverted Repeat Dynamics.</title>
        <authorList>
            <person name="Kim J.I."/>
            <person name="Shin H."/>
            <person name="Skaloud P."/>
            <person name="Jung J."/>
            <person name="Yoon H.S."/>
            <person name="Archibald J.M."/>
            <person name="Shin W."/>
        </authorList>
    </citation>
    <scope>NUCLEOTIDE SEQUENCE</scope>
    <source>
        <strain evidence="2">S114.C7</strain>
    </source>
</reference>
<feature type="transmembrane region" description="Helical" evidence="1">
    <location>
        <begin position="24"/>
        <end position="45"/>
    </location>
</feature>
<evidence type="ECO:0000313" key="2">
    <source>
        <dbReference type="EMBL" id="AYO28084.1"/>
    </source>
</evidence>
<organism evidence="2">
    <name type="scientific">Synura petersenii</name>
    <dbReference type="NCBI Taxonomy" id="52555"/>
    <lineage>
        <taxon>Eukaryota</taxon>
        <taxon>Sar</taxon>
        <taxon>Stramenopiles</taxon>
        <taxon>Ochrophyta</taxon>
        <taxon>Synurophyceae</taxon>
        <taxon>Synurales</taxon>
        <taxon>Mallomonadaceae</taxon>
        <taxon>Synura</taxon>
    </lineage>
</organism>
<name>A0A3G2QYC5_9STRA</name>
<keyword evidence="1" id="KW-0472">Membrane</keyword>
<feature type="transmembrane region" description="Helical" evidence="1">
    <location>
        <begin position="66"/>
        <end position="86"/>
    </location>
</feature>
<proteinExistence type="predicted"/>
<keyword evidence="1" id="KW-0812">Transmembrane</keyword>